<dbReference type="InterPro" id="IPR038606">
    <property type="entry name" value="To_sf"/>
</dbReference>
<sequence>MGARSAVAGALLLVAATTAAAAAPNQLPHSWPRCRRRDHNLDVCLQHAIQVAIPQLAAGAPEFDIPPLEPLVVNDSITINRRPGRLSLQLKMSNLYSHGLSAAKVLSVFSDLDNGVIDMHLTLPISVMSAESEVEGTILHEPVRRQNGTVNITFYDLSGILVVSGRIVERDGDSYLDVNYSRGSILSLGGLDIHFEPLDRNPQRSAKLNYLLNNNALALWPDMREALENTHADKFVNIANSIFKKVPLKEIFLSDDHPAVVAGPTSVLLFGR</sequence>
<reference evidence="2 3" key="1">
    <citation type="submission" date="2024-03" db="EMBL/GenBank/DDBJ databases">
        <title>The genome assembly and annotation of the cricket Gryllus longicercus Weissman &amp; Gray.</title>
        <authorList>
            <person name="Szrajer S."/>
            <person name="Gray D."/>
            <person name="Ylla G."/>
        </authorList>
    </citation>
    <scope>NUCLEOTIDE SEQUENCE [LARGE SCALE GENOMIC DNA]</scope>
    <source>
        <strain evidence="2">DAG 2021-001</strain>
        <tissue evidence="2">Whole body minus gut</tissue>
    </source>
</reference>
<dbReference type="PANTHER" id="PTHR11008:SF18">
    <property type="entry name" value="BCDNA.GH05536-RELATED"/>
    <property type="match status" value="1"/>
</dbReference>
<gene>
    <name evidence="2" type="ORF">R5R35_003258</name>
</gene>
<dbReference type="GO" id="GO:0005615">
    <property type="term" value="C:extracellular space"/>
    <property type="evidence" value="ECO:0007669"/>
    <property type="project" value="TreeGrafter"/>
</dbReference>
<dbReference type="Proteomes" id="UP001378592">
    <property type="component" value="Unassembled WGS sequence"/>
</dbReference>
<evidence type="ECO:0000313" key="2">
    <source>
        <dbReference type="EMBL" id="KAK7866328.1"/>
    </source>
</evidence>
<protein>
    <submittedName>
        <fullName evidence="2">Uncharacterized protein</fullName>
    </submittedName>
</protein>
<dbReference type="Pfam" id="PF06585">
    <property type="entry name" value="JHBP"/>
    <property type="match status" value="1"/>
</dbReference>
<evidence type="ECO:0000313" key="3">
    <source>
        <dbReference type="Proteomes" id="UP001378592"/>
    </source>
</evidence>
<dbReference type="EMBL" id="JAZDUA010000149">
    <property type="protein sequence ID" value="KAK7866328.1"/>
    <property type="molecule type" value="Genomic_DNA"/>
</dbReference>
<accession>A0AAN9VZS0</accession>
<feature type="chain" id="PRO_5042990719" evidence="1">
    <location>
        <begin position="23"/>
        <end position="272"/>
    </location>
</feature>
<feature type="signal peptide" evidence="1">
    <location>
        <begin position="1"/>
        <end position="22"/>
    </location>
</feature>
<keyword evidence="3" id="KW-1185">Reference proteome</keyword>
<dbReference type="Gene3D" id="3.15.10.30">
    <property type="entry name" value="Haemolymph juvenile hormone binding protein"/>
    <property type="match status" value="1"/>
</dbReference>
<dbReference type="SMART" id="SM00700">
    <property type="entry name" value="JHBP"/>
    <property type="match status" value="1"/>
</dbReference>
<keyword evidence="1" id="KW-0732">Signal</keyword>
<evidence type="ECO:0000256" key="1">
    <source>
        <dbReference type="SAM" id="SignalP"/>
    </source>
</evidence>
<proteinExistence type="predicted"/>
<dbReference type="AlphaFoldDB" id="A0AAN9VZS0"/>
<organism evidence="2 3">
    <name type="scientific">Gryllus longicercus</name>
    <dbReference type="NCBI Taxonomy" id="2509291"/>
    <lineage>
        <taxon>Eukaryota</taxon>
        <taxon>Metazoa</taxon>
        <taxon>Ecdysozoa</taxon>
        <taxon>Arthropoda</taxon>
        <taxon>Hexapoda</taxon>
        <taxon>Insecta</taxon>
        <taxon>Pterygota</taxon>
        <taxon>Neoptera</taxon>
        <taxon>Polyneoptera</taxon>
        <taxon>Orthoptera</taxon>
        <taxon>Ensifera</taxon>
        <taxon>Gryllidea</taxon>
        <taxon>Grylloidea</taxon>
        <taxon>Gryllidae</taxon>
        <taxon>Gryllinae</taxon>
        <taxon>Gryllus</taxon>
    </lineage>
</organism>
<dbReference type="InterPro" id="IPR010562">
    <property type="entry name" value="Haemolymph_juvenile_hormone-bd"/>
</dbReference>
<name>A0AAN9VZS0_9ORTH</name>
<dbReference type="PANTHER" id="PTHR11008">
    <property type="entry name" value="PROTEIN TAKEOUT-LIKE PROTEIN"/>
    <property type="match status" value="1"/>
</dbReference>
<comment type="caution">
    <text evidence="2">The sequence shown here is derived from an EMBL/GenBank/DDBJ whole genome shotgun (WGS) entry which is preliminary data.</text>
</comment>